<dbReference type="AlphaFoldDB" id="A0A8C4F4G6"/>
<sequence>MPTVGATGSMGRLASNTLNLYNPSCRANFNSYPGRSSETGFTANLRPAVYYRPSLDNIDNPPFGLLLSDSFMSQAKQDYQPHIPSDCSGSLPNIINKPRESGFHQLRSHSKMVTTEYQRSFVPHCLTPTVSQHHVVVGPKQESGFTEGTDLQLNTFQDIKGCMVEPRQIHSSVMKSDFMAPSFLQGTEARPGLCSLSSRETGFTRGAIAPLAWPTSLLPSPQTKSNALIVKTIGKKEPSGFLLNAPSHQAFPNSPFDCSHFTTHYNSTFCHRTQTNKLHPLSPNMFIFRG</sequence>
<proteinExistence type="predicted"/>
<dbReference type="PANTHER" id="PTHR34349:SF1">
    <property type="entry name" value="PROTEIN PHOSPHATASE 1 REGULATORY SUBUNIT 32"/>
    <property type="match status" value="1"/>
</dbReference>
<protein>
    <submittedName>
        <fullName evidence="1">Stabilizer of axonemal microtubules 4</fullName>
    </submittedName>
</protein>
<dbReference type="PANTHER" id="PTHR34349">
    <property type="entry name" value="PROTEIN PHOSPHATASE 1 REGULATORY SUBUNIT 32"/>
    <property type="match status" value="1"/>
</dbReference>
<name>A0A8C4F4G6_DICLA</name>
<dbReference type="GO" id="GO:0019902">
    <property type="term" value="F:phosphatase binding"/>
    <property type="evidence" value="ECO:0007669"/>
    <property type="project" value="TreeGrafter"/>
</dbReference>
<dbReference type="Ensembl" id="ENSDLAT00005027446.2">
    <property type="protein sequence ID" value="ENSDLAP00005025684.1"/>
    <property type="gene ID" value="ENSDLAG00005011672.2"/>
</dbReference>
<dbReference type="Proteomes" id="UP000694389">
    <property type="component" value="Unassembled WGS sequence"/>
</dbReference>
<accession>A0A8C4F4G6</accession>
<keyword evidence="2" id="KW-1185">Reference proteome</keyword>
<evidence type="ECO:0000313" key="2">
    <source>
        <dbReference type="Proteomes" id="UP000694389"/>
    </source>
</evidence>
<organism evidence="1 2">
    <name type="scientific">Dicentrarchus labrax</name>
    <name type="common">European seabass</name>
    <name type="synonym">Morone labrax</name>
    <dbReference type="NCBI Taxonomy" id="13489"/>
    <lineage>
        <taxon>Eukaryota</taxon>
        <taxon>Metazoa</taxon>
        <taxon>Chordata</taxon>
        <taxon>Craniata</taxon>
        <taxon>Vertebrata</taxon>
        <taxon>Euteleostomi</taxon>
        <taxon>Actinopterygii</taxon>
        <taxon>Neopterygii</taxon>
        <taxon>Teleostei</taxon>
        <taxon>Neoteleostei</taxon>
        <taxon>Acanthomorphata</taxon>
        <taxon>Eupercaria</taxon>
        <taxon>Moronidae</taxon>
        <taxon>Dicentrarchus</taxon>
    </lineage>
</organism>
<dbReference type="GeneTree" id="ENSGT00730000113054"/>
<dbReference type="InterPro" id="IPR031410">
    <property type="entry name" value="SAXO4"/>
</dbReference>
<evidence type="ECO:0000313" key="1">
    <source>
        <dbReference type="Ensembl" id="ENSDLAP00005025684.1"/>
    </source>
</evidence>
<reference evidence="1" key="1">
    <citation type="submission" date="2025-08" db="UniProtKB">
        <authorList>
            <consortium name="Ensembl"/>
        </authorList>
    </citation>
    <scope>IDENTIFICATION</scope>
</reference>
<reference evidence="1" key="2">
    <citation type="submission" date="2025-09" db="UniProtKB">
        <authorList>
            <consortium name="Ensembl"/>
        </authorList>
    </citation>
    <scope>IDENTIFICATION</scope>
</reference>
<dbReference type="Pfam" id="PF15691">
    <property type="entry name" value="PPP1R32"/>
    <property type="match status" value="1"/>
</dbReference>